<evidence type="ECO:0000313" key="8">
    <source>
        <dbReference type="EMBL" id="RFF29535.1"/>
    </source>
</evidence>
<dbReference type="InterPro" id="IPR001597">
    <property type="entry name" value="ArAA_b-elim_lyase/Thr_aldolase"/>
</dbReference>
<dbReference type="GO" id="GO:0009072">
    <property type="term" value="P:aromatic amino acid metabolic process"/>
    <property type="evidence" value="ECO:0007669"/>
    <property type="project" value="InterPro"/>
</dbReference>
<dbReference type="InterPro" id="IPR015422">
    <property type="entry name" value="PyrdxlP-dep_Trfase_small"/>
</dbReference>
<evidence type="ECO:0000256" key="3">
    <source>
        <dbReference type="ARBA" id="ARBA00011881"/>
    </source>
</evidence>
<dbReference type="Gene3D" id="3.90.1150.10">
    <property type="entry name" value="Aspartate Aminotransferase, domain 1"/>
    <property type="match status" value="1"/>
</dbReference>
<dbReference type="PANTHER" id="PTHR32325">
    <property type="entry name" value="BETA-ELIMINATING LYASE-LIKE PROTEIN-RELATED"/>
    <property type="match status" value="1"/>
</dbReference>
<dbReference type="InterPro" id="IPR011166">
    <property type="entry name" value="Beta-eliminating_lyase"/>
</dbReference>
<dbReference type="GO" id="GO:0008483">
    <property type="term" value="F:transaminase activity"/>
    <property type="evidence" value="ECO:0007669"/>
    <property type="project" value="UniProtKB-KW"/>
</dbReference>
<dbReference type="Gene3D" id="3.40.640.10">
    <property type="entry name" value="Type I PLP-dependent aspartate aminotransferase-like (Major domain)"/>
    <property type="match status" value="1"/>
</dbReference>
<dbReference type="InterPro" id="IPR015421">
    <property type="entry name" value="PyrdxlP-dep_Trfase_major"/>
</dbReference>
<dbReference type="GO" id="GO:0016830">
    <property type="term" value="F:carbon-carbon lyase activity"/>
    <property type="evidence" value="ECO:0007669"/>
    <property type="project" value="InterPro"/>
</dbReference>
<dbReference type="AlphaFoldDB" id="A0A3E1K699"/>
<evidence type="ECO:0000313" key="9">
    <source>
        <dbReference type="Proteomes" id="UP000260351"/>
    </source>
</evidence>
<feature type="modified residue" description="N6-(pyridoxal phosphate)lysine" evidence="6">
    <location>
        <position position="261"/>
    </location>
</feature>
<accession>A0A3E1K699</accession>
<dbReference type="RefSeq" id="WP_116651561.1">
    <property type="nucleotide sequence ID" value="NZ_QUZK01000046.1"/>
</dbReference>
<protein>
    <submittedName>
        <fullName evidence="8">Aminotransferase class III-fold pyridoxal phosphate-dependent enzyme</fullName>
    </submittedName>
</protein>
<dbReference type="SUPFAM" id="SSF53383">
    <property type="entry name" value="PLP-dependent transferases"/>
    <property type="match status" value="1"/>
</dbReference>
<keyword evidence="8" id="KW-0032">Aminotransferase</keyword>
<dbReference type="PANTHER" id="PTHR32325:SF4">
    <property type="entry name" value="TRYPTOPHANASE"/>
    <property type="match status" value="1"/>
</dbReference>
<evidence type="ECO:0000256" key="5">
    <source>
        <dbReference type="ARBA" id="ARBA00023239"/>
    </source>
</evidence>
<comment type="subunit">
    <text evidence="3">Homotetramer.</text>
</comment>
<organism evidence="8 9">
    <name type="scientific">Wenzhouxiangella sediminis</name>
    <dbReference type="NCBI Taxonomy" id="1792836"/>
    <lineage>
        <taxon>Bacteria</taxon>
        <taxon>Pseudomonadati</taxon>
        <taxon>Pseudomonadota</taxon>
        <taxon>Gammaproteobacteria</taxon>
        <taxon>Chromatiales</taxon>
        <taxon>Wenzhouxiangellaceae</taxon>
        <taxon>Wenzhouxiangella</taxon>
    </lineage>
</organism>
<dbReference type="Pfam" id="PF01212">
    <property type="entry name" value="Beta_elim_lyase"/>
    <property type="match status" value="1"/>
</dbReference>
<evidence type="ECO:0000256" key="1">
    <source>
        <dbReference type="ARBA" id="ARBA00001933"/>
    </source>
</evidence>
<keyword evidence="9" id="KW-1185">Reference proteome</keyword>
<evidence type="ECO:0000259" key="7">
    <source>
        <dbReference type="Pfam" id="PF01212"/>
    </source>
</evidence>
<keyword evidence="5" id="KW-0456">Lyase</keyword>
<evidence type="ECO:0000256" key="2">
    <source>
        <dbReference type="ARBA" id="ARBA00009721"/>
    </source>
</evidence>
<keyword evidence="4 6" id="KW-0663">Pyridoxal phosphate</keyword>
<keyword evidence="8" id="KW-0808">Transferase</keyword>
<reference evidence="8 9" key="1">
    <citation type="submission" date="2018-08" db="EMBL/GenBank/DDBJ databases">
        <title>Wenzhouxiangella salilacus sp. nov., a novel bacterium isolated from a saline lake in Xinjiang Province, China.</title>
        <authorList>
            <person name="Han S."/>
        </authorList>
    </citation>
    <scope>NUCLEOTIDE SEQUENCE [LARGE SCALE GENOMIC DNA]</scope>
    <source>
        <strain evidence="8 9">XDB06</strain>
    </source>
</reference>
<evidence type="ECO:0000256" key="6">
    <source>
        <dbReference type="PIRSR" id="PIRSR611166-50"/>
    </source>
</evidence>
<name>A0A3E1K699_9GAMM</name>
<dbReference type="PIRSF" id="PIRSF001386">
    <property type="entry name" value="Trpase"/>
    <property type="match status" value="1"/>
</dbReference>
<evidence type="ECO:0000256" key="4">
    <source>
        <dbReference type="ARBA" id="ARBA00022898"/>
    </source>
</evidence>
<gene>
    <name evidence="8" type="ORF">DZC52_12940</name>
</gene>
<comment type="caution">
    <text evidence="8">The sequence shown here is derived from an EMBL/GenBank/DDBJ whole genome shotgun (WGS) entry which is preliminary data.</text>
</comment>
<sequence length="460" mass="51232">MSDQFRTVIEPFRIKAVEPIAMTTREEREKFLKAANFNPFKLKSEQVIIDLLTDSGTSAMSAEQWAGMMRGDESYAGSISWQRLERVVRDLTGYPHILPTHQGRAAERILYSHLGGEGRTFLSNTHFDTTRANVEFSGAEAIDCVTPEASRADSDFPFKGNADVERMAELVAERGAENIGAIILTVTNNSGGGQAVSMANARAVRDLCRKHDLLFILDACRIAENAWFIKQDEEGYGGKSCREIASEMFALADGCVFSAKKDALVNMGGFLALNDAELAEHCTSVLIITEGYTTYGGLSGRDMEAIAIGLDEIFNEDYLRYRTRSTAYLGEHLDRLGIPVIKPIGGHAVYVDAGKLYDHLPVDQYPGQSLVCELYKMAGIRSVEIGSVMFGKYDDGGKLVPAPRELVRLAIPRRVYTQSHVDYIIEAFERVRDQRHSAPGYRITWEPKFLRHFTSDFEPI</sequence>
<proteinExistence type="inferred from homology"/>
<feature type="domain" description="Aromatic amino acid beta-eliminating lyase/threonine aldolase" evidence="7">
    <location>
        <begin position="50"/>
        <end position="425"/>
    </location>
</feature>
<dbReference type="OrthoDB" id="9764079at2"/>
<dbReference type="InterPro" id="IPR015424">
    <property type="entry name" value="PyrdxlP-dep_Trfase"/>
</dbReference>
<comment type="similarity">
    <text evidence="2">Belongs to the beta-eliminating lyase family.</text>
</comment>
<dbReference type="NCBIfam" id="NF009709">
    <property type="entry name" value="PRK13238.1"/>
    <property type="match status" value="1"/>
</dbReference>
<dbReference type="EMBL" id="QUZK01000046">
    <property type="protein sequence ID" value="RFF29535.1"/>
    <property type="molecule type" value="Genomic_DNA"/>
</dbReference>
<comment type="cofactor">
    <cofactor evidence="1 6">
        <name>pyridoxal 5'-phosphate</name>
        <dbReference type="ChEBI" id="CHEBI:597326"/>
    </cofactor>
</comment>
<dbReference type="Proteomes" id="UP000260351">
    <property type="component" value="Unassembled WGS sequence"/>
</dbReference>